<dbReference type="InterPro" id="IPR036188">
    <property type="entry name" value="FAD/NAD-bd_sf"/>
</dbReference>
<feature type="domain" description="FAD-dependent oxidoreductase 2 FAD-binding" evidence="11">
    <location>
        <begin position="8"/>
        <end position="387"/>
    </location>
</feature>
<proteinExistence type="inferred from homology"/>
<dbReference type="AlphaFoldDB" id="A0A3B1A2M6"/>
<dbReference type="UniPathway" id="UPA00253">
    <property type="reaction ID" value="UER00326"/>
</dbReference>
<dbReference type="InterPro" id="IPR015939">
    <property type="entry name" value="Fum_Rdtase/Succ_DH_flav-like_C"/>
</dbReference>
<dbReference type="InterPro" id="IPR037099">
    <property type="entry name" value="Fum_R/Succ_DH_flav-like_C_sf"/>
</dbReference>
<evidence type="ECO:0000256" key="2">
    <source>
        <dbReference type="ARBA" id="ARBA00004950"/>
    </source>
</evidence>
<dbReference type="SUPFAM" id="SSF51905">
    <property type="entry name" value="FAD/NAD(P)-binding domain"/>
    <property type="match status" value="1"/>
</dbReference>
<evidence type="ECO:0000256" key="3">
    <source>
        <dbReference type="ARBA" id="ARBA00008562"/>
    </source>
</evidence>
<dbReference type="SUPFAM" id="SSF56425">
    <property type="entry name" value="Succinate dehydrogenase/fumarate reductase flavoprotein, catalytic domain"/>
    <property type="match status" value="1"/>
</dbReference>
<name>A0A3B1A2M6_9ZZZZ</name>
<keyword evidence="6" id="KW-0662">Pyridine nucleotide biosynthesis</keyword>
<feature type="domain" description="Fumarate reductase/succinate dehydrogenase flavoprotein-like C-terminal" evidence="12">
    <location>
        <begin position="436"/>
        <end position="534"/>
    </location>
</feature>
<organism evidence="13">
    <name type="scientific">hydrothermal vent metagenome</name>
    <dbReference type="NCBI Taxonomy" id="652676"/>
    <lineage>
        <taxon>unclassified sequences</taxon>
        <taxon>metagenomes</taxon>
        <taxon>ecological metagenomes</taxon>
    </lineage>
</organism>
<keyword evidence="9" id="KW-0175">Coiled coil</keyword>
<dbReference type="InterPro" id="IPR003953">
    <property type="entry name" value="FAD-dep_OxRdtase_2_FAD-bd"/>
</dbReference>
<evidence type="ECO:0000256" key="1">
    <source>
        <dbReference type="ARBA" id="ARBA00001974"/>
    </source>
</evidence>
<keyword evidence="5" id="KW-0285">Flavoprotein</keyword>
<dbReference type="PIRSF" id="PIRSF000171">
    <property type="entry name" value="SDHA_APRA_LASPO"/>
    <property type="match status" value="1"/>
</dbReference>
<dbReference type="SUPFAM" id="SSF46977">
    <property type="entry name" value="Succinate dehydrogenase/fumarate reductase flavoprotein C-terminal domain"/>
    <property type="match status" value="1"/>
</dbReference>
<feature type="coiled-coil region" evidence="9">
    <location>
        <begin position="448"/>
        <end position="475"/>
    </location>
</feature>
<dbReference type="PANTHER" id="PTHR42716:SF2">
    <property type="entry name" value="L-ASPARTATE OXIDASE, CHLOROPLASTIC"/>
    <property type="match status" value="1"/>
</dbReference>
<feature type="region of interest" description="Disordered" evidence="10">
    <location>
        <begin position="513"/>
        <end position="554"/>
    </location>
</feature>
<comment type="similarity">
    <text evidence="3">Belongs to the FAD-dependent oxidoreductase 2 family. NadB subfamily.</text>
</comment>
<dbReference type="Gene3D" id="1.20.58.100">
    <property type="entry name" value="Fumarate reductase/succinate dehydrogenase flavoprotein-like, C-terminal domain"/>
    <property type="match status" value="1"/>
</dbReference>
<dbReference type="Gene3D" id="3.90.700.10">
    <property type="entry name" value="Succinate dehydrogenase/fumarate reductase flavoprotein, catalytic domain"/>
    <property type="match status" value="1"/>
</dbReference>
<dbReference type="Pfam" id="PF02910">
    <property type="entry name" value="Succ_DH_flav_C"/>
    <property type="match status" value="1"/>
</dbReference>
<dbReference type="EMBL" id="UOFU01000187">
    <property type="protein sequence ID" value="VAX00009.1"/>
    <property type="molecule type" value="Genomic_DNA"/>
</dbReference>
<dbReference type="EC" id="1.4.3.16" evidence="4"/>
<evidence type="ECO:0000259" key="11">
    <source>
        <dbReference type="Pfam" id="PF00890"/>
    </source>
</evidence>
<feature type="compositionally biased region" description="Polar residues" evidence="10">
    <location>
        <begin position="526"/>
        <end position="538"/>
    </location>
</feature>
<dbReference type="FunFam" id="1.20.58.100:FF:000002">
    <property type="entry name" value="L-aspartate oxidase"/>
    <property type="match status" value="1"/>
</dbReference>
<sequence length="554" mass="61392">MSQHFNHDILVIGSGAAGLSLALRLDPAIRVAVIAKSNLSEGSTRYAQGGISAVLDPGDSVEAHIADTINAGAGLCKPETVRFTTEHSAAQIQWLQSLGMPFTAREGHDDEYHLTREGGHSHRRVAHATDATGRALEDTLMHAVQARSNIEVFESHIAVDLITATKLGQQPQHALGAYVLNRDSGQVQVFHARNVALATGGASKVYLYTSNPDVSTGDGIAMAWRAGCRTANMEFIQFHPTCLYHPQAKSFLISEALRGEGARLLLPDGSTFMERFDPRGELAPRDIVARAIDHEMKRLGADCLYLDISFKAADFIQRHFPNIHKRCLEYGFDMTREPLPVVPAAHYTCGGVVTDLHGRSDLAGLYAIGETASTGLHGANRLASNSLLECLVFGEAAAADINRHWQEHSVPERLPDWDESRVSDSDEQIVVAHNWDELRRFMWDYVSIVRTRKRLQRAQRRIELLALEIEEYYSNFSITNDLIELRNLVQAAELIIRSAMQRTESRGLHYTLDYPYTDDTRPPQDTILTPTNYSSQPIAKQRADQAENLANNPG</sequence>
<evidence type="ECO:0000256" key="8">
    <source>
        <dbReference type="ARBA" id="ARBA00023002"/>
    </source>
</evidence>
<dbReference type="GO" id="GO:0034628">
    <property type="term" value="P:'de novo' NAD+ biosynthetic process from L-aspartate"/>
    <property type="evidence" value="ECO:0007669"/>
    <property type="project" value="TreeGrafter"/>
</dbReference>
<dbReference type="InterPro" id="IPR027477">
    <property type="entry name" value="Succ_DH/fumarate_Rdtase_cat_sf"/>
</dbReference>
<evidence type="ECO:0000256" key="4">
    <source>
        <dbReference type="ARBA" id="ARBA00012173"/>
    </source>
</evidence>
<protein>
    <recommendedName>
        <fullName evidence="4">L-aspartate oxidase</fullName>
        <ecNumber evidence="4">1.4.3.16</ecNumber>
    </recommendedName>
</protein>
<evidence type="ECO:0000256" key="9">
    <source>
        <dbReference type="SAM" id="Coils"/>
    </source>
</evidence>
<evidence type="ECO:0000256" key="5">
    <source>
        <dbReference type="ARBA" id="ARBA00022630"/>
    </source>
</evidence>
<gene>
    <name evidence="13" type="ORF">MNBD_GAMMA20-1827</name>
</gene>
<dbReference type="NCBIfam" id="TIGR00551">
    <property type="entry name" value="nadB"/>
    <property type="match status" value="1"/>
</dbReference>
<evidence type="ECO:0000256" key="6">
    <source>
        <dbReference type="ARBA" id="ARBA00022642"/>
    </source>
</evidence>
<comment type="pathway">
    <text evidence="2">Cofactor biosynthesis; NAD(+) biosynthesis; iminoaspartate from L-aspartate (oxidase route): step 1/1.</text>
</comment>
<accession>A0A3B1A2M6</accession>
<keyword evidence="7" id="KW-0274">FAD</keyword>
<dbReference type="NCBIfam" id="NF006567">
    <property type="entry name" value="PRK09077.1"/>
    <property type="match status" value="1"/>
</dbReference>
<evidence type="ECO:0000256" key="7">
    <source>
        <dbReference type="ARBA" id="ARBA00022827"/>
    </source>
</evidence>
<dbReference type="FunFam" id="3.90.700.10:FF:000002">
    <property type="entry name" value="L-aspartate oxidase"/>
    <property type="match status" value="1"/>
</dbReference>
<evidence type="ECO:0000313" key="13">
    <source>
        <dbReference type="EMBL" id="VAX00009.1"/>
    </source>
</evidence>
<evidence type="ECO:0000259" key="12">
    <source>
        <dbReference type="Pfam" id="PF02910"/>
    </source>
</evidence>
<dbReference type="PRINTS" id="PR00368">
    <property type="entry name" value="FADPNR"/>
</dbReference>
<keyword evidence="8 13" id="KW-0560">Oxidoreductase</keyword>
<dbReference type="PANTHER" id="PTHR42716">
    <property type="entry name" value="L-ASPARTATE OXIDASE"/>
    <property type="match status" value="1"/>
</dbReference>
<comment type="cofactor">
    <cofactor evidence="1">
        <name>FAD</name>
        <dbReference type="ChEBI" id="CHEBI:57692"/>
    </cofactor>
</comment>
<dbReference type="InterPro" id="IPR005288">
    <property type="entry name" value="NadB"/>
</dbReference>
<dbReference type="Pfam" id="PF00890">
    <property type="entry name" value="FAD_binding_2"/>
    <property type="match status" value="1"/>
</dbReference>
<evidence type="ECO:0000256" key="10">
    <source>
        <dbReference type="SAM" id="MobiDB-lite"/>
    </source>
</evidence>
<dbReference type="Gene3D" id="3.50.50.60">
    <property type="entry name" value="FAD/NAD(P)-binding domain"/>
    <property type="match status" value="1"/>
</dbReference>
<reference evidence="13" key="1">
    <citation type="submission" date="2018-06" db="EMBL/GenBank/DDBJ databases">
        <authorList>
            <person name="Zhirakovskaya E."/>
        </authorList>
    </citation>
    <scope>NUCLEOTIDE SEQUENCE</scope>
</reference>
<dbReference type="GO" id="GO:0008734">
    <property type="term" value="F:L-aspartate oxidase activity"/>
    <property type="evidence" value="ECO:0007669"/>
    <property type="project" value="UniProtKB-EC"/>
</dbReference>